<name>A0A5B8NK71_9CHRO</name>
<dbReference type="EMBL" id="CP042326">
    <property type="protein sequence ID" value="QDZ39338.1"/>
    <property type="molecule type" value="Genomic_DNA"/>
</dbReference>
<dbReference type="RefSeq" id="WP_146294941.1">
    <property type="nucleotide sequence ID" value="NZ_CP042326.1"/>
</dbReference>
<dbReference type="Proteomes" id="UP000318453">
    <property type="component" value="Chromosome"/>
</dbReference>
<protein>
    <submittedName>
        <fullName evidence="1">Uncharacterized protein</fullName>
    </submittedName>
</protein>
<keyword evidence="2" id="KW-1185">Reference proteome</keyword>
<sequence>MTQLTISDLEFCEPTTIAQKQIKGEASFFAFDFDFDFDSKFNLAGAAAAGFAAGVGIAIGDNSFTIVLSNVN</sequence>
<evidence type="ECO:0000313" key="1">
    <source>
        <dbReference type="EMBL" id="QDZ39338.1"/>
    </source>
</evidence>
<reference evidence="1" key="1">
    <citation type="submission" date="2019-08" db="EMBL/GenBank/DDBJ databases">
        <title>Carotenoids and Carotenoid Binding Proteins in the Halophilic Cyanobacterium Euhalothece sp. ZM00.</title>
        <authorList>
            <person name="Cho S.M."/>
            <person name="Song J.Y."/>
            <person name="Park Y.-I."/>
        </authorList>
    </citation>
    <scope>NUCLEOTIDE SEQUENCE [LARGE SCALE GENOMIC DNA]</scope>
    <source>
        <strain evidence="1">Z-M001</strain>
    </source>
</reference>
<proteinExistence type="predicted"/>
<dbReference type="AlphaFoldDB" id="A0A5B8NK71"/>
<gene>
    <name evidence="1" type="ORF">FRE64_04990</name>
</gene>
<evidence type="ECO:0000313" key="2">
    <source>
        <dbReference type="Proteomes" id="UP000318453"/>
    </source>
</evidence>
<organism evidence="1 2">
    <name type="scientific">Euhalothece natronophila Z-M001</name>
    <dbReference type="NCBI Taxonomy" id="522448"/>
    <lineage>
        <taxon>Bacteria</taxon>
        <taxon>Bacillati</taxon>
        <taxon>Cyanobacteriota</taxon>
        <taxon>Cyanophyceae</taxon>
        <taxon>Oscillatoriophycideae</taxon>
        <taxon>Chroococcales</taxon>
        <taxon>Halothecacae</taxon>
        <taxon>Halothece cluster</taxon>
        <taxon>Euhalothece</taxon>
    </lineage>
</organism>
<accession>A0A5B8NK71</accession>
<dbReference type="KEGG" id="enn:FRE64_04990"/>